<dbReference type="EMBL" id="UINC01100923">
    <property type="protein sequence ID" value="SVC61351.1"/>
    <property type="molecule type" value="Genomic_DNA"/>
</dbReference>
<gene>
    <name evidence="2" type="ORF">METZ01_LOCUS314205</name>
</gene>
<dbReference type="InterPro" id="IPR023155">
    <property type="entry name" value="Cyt_c-552/4"/>
</dbReference>
<evidence type="ECO:0000313" key="2">
    <source>
        <dbReference type="EMBL" id="SVC61351.1"/>
    </source>
</evidence>
<reference evidence="2" key="1">
    <citation type="submission" date="2018-05" db="EMBL/GenBank/DDBJ databases">
        <authorList>
            <person name="Lanie J.A."/>
            <person name="Ng W.-L."/>
            <person name="Kazmierczak K.M."/>
            <person name="Andrzejewski T.M."/>
            <person name="Davidsen T.M."/>
            <person name="Wayne K.J."/>
            <person name="Tettelin H."/>
            <person name="Glass J.I."/>
            <person name="Rusch D."/>
            <person name="Podicherti R."/>
            <person name="Tsui H.-C.T."/>
            <person name="Winkler M.E."/>
        </authorList>
    </citation>
    <scope>NUCLEOTIDE SEQUENCE</scope>
</reference>
<dbReference type="SUPFAM" id="SSF48695">
    <property type="entry name" value="Multiheme cytochromes"/>
    <property type="match status" value="1"/>
</dbReference>
<protein>
    <recommendedName>
        <fullName evidence="1">Cytochrome c-552/4 domain-containing protein</fullName>
    </recommendedName>
</protein>
<organism evidence="2">
    <name type="scientific">marine metagenome</name>
    <dbReference type="NCBI Taxonomy" id="408172"/>
    <lineage>
        <taxon>unclassified sequences</taxon>
        <taxon>metagenomes</taxon>
        <taxon>ecological metagenomes</taxon>
    </lineage>
</organism>
<proteinExistence type="predicted"/>
<evidence type="ECO:0000259" key="1">
    <source>
        <dbReference type="Pfam" id="PF13435"/>
    </source>
</evidence>
<dbReference type="AlphaFoldDB" id="A0A382NP51"/>
<dbReference type="InterPro" id="IPR036280">
    <property type="entry name" value="Multihaem_cyt_sf"/>
</dbReference>
<accession>A0A382NP51</accession>
<dbReference type="Pfam" id="PF13435">
    <property type="entry name" value="Cytochrome_C554"/>
    <property type="match status" value="1"/>
</dbReference>
<sequence>MYRLNRFKVIARQRLPLLFIGVLAGLLLLVNSAELYAEPFKLGPKKCQECHKAEAKVWSETKHAKSFKKIHKSKKAKKIVKAVGGKRMKKTALCASCHYTVAKKSASAKPKLVAGPSCESCHGAASEWISIHNKKAPKADKIDAASAKGMIWPSQLFDVAANCNSCHGLARESLTGDNIKAMLDAGHPMNAGFELVKYSQGSVRHRFYPPKVTENQAMTPAEMARMFVVGQAANLVSASAAVSKSSHAGYKAAQQKKIAAATKLLKSVAGQVPAAGKVVASPTSDNGRALAAAIADKDLSGVVGGNLPKKFK</sequence>
<name>A0A382NP51_9ZZZZ</name>
<feature type="domain" description="Cytochrome c-552/4" evidence="1">
    <location>
        <begin position="46"/>
        <end position="123"/>
    </location>
</feature>
<dbReference type="Gene3D" id="1.10.1130.10">
    <property type="entry name" value="Flavocytochrome C3, Chain A"/>
    <property type="match status" value="1"/>
</dbReference>